<dbReference type="EMBL" id="JPSL02000040">
    <property type="protein sequence ID" value="KGQ22346.2"/>
    <property type="molecule type" value="Genomic_DNA"/>
</dbReference>
<dbReference type="InterPro" id="IPR051796">
    <property type="entry name" value="ISF_SsuE-like"/>
</dbReference>
<evidence type="ECO:0000313" key="5">
    <source>
        <dbReference type="Proteomes" id="UP000030364"/>
    </source>
</evidence>
<name>A0A0A2WQA0_THEFI</name>
<dbReference type="Pfam" id="PF03358">
    <property type="entry name" value="FMN_red"/>
    <property type="match status" value="1"/>
</dbReference>
<dbReference type="InterPro" id="IPR029039">
    <property type="entry name" value="Flavoprotein-like_sf"/>
</dbReference>
<evidence type="ECO:0000259" key="3">
    <source>
        <dbReference type="Pfam" id="PF03358"/>
    </source>
</evidence>
<dbReference type="InterPro" id="IPR005025">
    <property type="entry name" value="FMN_Rdtase-like_dom"/>
</dbReference>
<reference evidence="4 5" key="1">
    <citation type="journal article" date="2015" name="Genome Announc.">
        <title>Draft Genome Sequence of the Thermophile Thermus filiformis ATCC 43280, Producer of Carotenoid-(Di)glucoside-Branched Fatty Acid (Di)esters and Source of Hyperthermostable Enzymes of Biotechnological Interest.</title>
        <authorList>
            <person name="Mandelli F."/>
            <person name="Oliveira Ramires B."/>
            <person name="Couger M.B."/>
            <person name="Paixao D.A."/>
            <person name="Camilo C.M."/>
            <person name="Polikarpov I."/>
            <person name="Prade R."/>
            <person name="Riano-Pachon D.M."/>
            <person name="Squina F.M."/>
        </authorList>
    </citation>
    <scope>NUCLEOTIDE SEQUENCE [LARGE SCALE GENOMIC DNA]</scope>
    <source>
        <strain evidence="4 5">ATCC 43280</strain>
    </source>
</reference>
<dbReference type="PANTHER" id="PTHR43278:SF2">
    <property type="entry name" value="IRON-SULFUR FLAVOPROTEIN"/>
    <property type="match status" value="1"/>
</dbReference>
<comment type="caution">
    <text evidence="4">The sequence shown here is derived from an EMBL/GenBank/DDBJ whole genome shotgun (WGS) entry which is preliminary data.</text>
</comment>
<feature type="domain" description="NADPH-dependent FMN reductase-like" evidence="3">
    <location>
        <begin position="4"/>
        <end position="158"/>
    </location>
</feature>
<evidence type="ECO:0000256" key="1">
    <source>
        <dbReference type="ARBA" id="ARBA00022630"/>
    </source>
</evidence>
<sequence length="223" mass="24185">MGLRVLGVNASSRTDGWTAELLDEVLKAAADRGAVTERLDLVRHPFPFCAGNYSHDPGLCGPETCLQGPWDGFGFIAERLSWADAVVFATPVYWFSLSARMKALLERMTSLENQGVWNLGKPMALVAVAEEDGAAQALSQMLLPLTYMGFVLAPMGLVYTHRRGRRTLADDPEAIPDARRAGWNLVELAERLKGAGFQAPNPLQVDGLHRAAPLEAQLGQGEA</sequence>
<dbReference type="OrthoDB" id="9805976at2"/>
<organism evidence="4 5">
    <name type="scientific">Thermus filiformis</name>
    <dbReference type="NCBI Taxonomy" id="276"/>
    <lineage>
        <taxon>Bacteria</taxon>
        <taxon>Thermotogati</taxon>
        <taxon>Deinococcota</taxon>
        <taxon>Deinococci</taxon>
        <taxon>Thermales</taxon>
        <taxon>Thermaceae</taxon>
        <taxon>Thermus</taxon>
    </lineage>
</organism>
<accession>A0A0A2WQA0</accession>
<keyword evidence="1" id="KW-0285">Flavoprotein</keyword>
<evidence type="ECO:0000256" key="2">
    <source>
        <dbReference type="ARBA" id="ARBA00022643"/>
    </source>
</evidence>
<dbReference type="Proteomes" id="UP000030364">
    <property type="component" value="Unassembled WGS sequence"/>
</dbReference>
<dbReference type="Gene3D" id="3.40.50.360">
    <property type="match status" value="1"/>
</dbReference>
<dbReference type="GO" id="GO:0016491">
    <property type="term" value="F:oxidoreductase activity"/>
    <property type="evidence" value="ECO:0007669"/>
    <property type="project" value="InterPro"/>
</dbReference>
<dbReference type="SUPFAM" id="SSF52218">
    <property type="entry name" value="Flavoproteins"/>
    <property type="match status" value="1"/>
</dbReference>
<evidence type="ECO:0000313" key="4">
    <source>
        <dbReference type="EMBL" id="KGQ22346.2"/>
    </source>
</evidence>
<dbReference type="RefSeq" id="WP_038063010.1">
    <property type="nucleotide sequence ID" value="NZ_JPSL02000040.1"/>
</dbReference>
<proteinExistence type="predicted"/>
<gene>
    <name evidence="4" type="ORF">THFILI_09565</name>
</gene>
<protein>
    <submittedName>
        <fullName evidence="4">FMN reductase</fullName>
    </submittedName>
</protein>
<keyword evidence="2" id="KW-0288">FMN</keyword>
<dbReference type="STRING" id="276.THFILI_09565"/>
<keyword evidence="5" id="KW-1185">Reference proteome</keyword>
<dbReference type="AlphaFoldDB" id="A0A0A2WQA0"/>
<dbReference type="PANTHER" id="PTHR43278">
    <property type="entry name" value="NAD(P)H-DEPENDENT FMN-CONTAINING OXIDOREDUCTASE YWQN-RELATED"/>
    <property type="match status" value="1"/>
</dbReference>